<feature type="transmembrane region" description="Helical" evidence="2">
    <location>
        <begin position="236"/>
        <end position="255"/>
    </location>
</feature>
<feature type="transmembrane region" description="Helical" evidence="2">
    <location>
        <begin position="741"/>
        <end position="763"/>
    </location>
</feature>
<feature type="transmembrane region" description="Helical" evidence="2">
    <location>
        <begin position="896"/>
        <end position="916"/>
    </location>
</feature>
<proteinExistence type="predicted"/>
<feature type="transmembrane region" description="Helical" evidence="2">
    <location>
        <begin position="404"/>
        <end position="422"/>
    </location>
</feature>
<feature type="transmembrane region" description="Helical" evidence="2">
    <location>
        <begin position="589"/>
        <end position="606"/>
    </location>
</feature>
<feature type="transmembrane region" description="Helical" evidence="2">
    <location>
        <begin position="561"/>
        <end position="583"/>
    </location>
</feature>
<evidence type="ECO:0000256" key="2">
    <source>
        <dbReference type="SAM" id="Phobius"/>
    </source>
</evidence>
<reference evidence="4" key="1">
    <citation type="submission" date="2019-01" db="EMBL/GenBank/DDBJ databases">
        <title>Gri0909 isolated from a small marine red alga.</title>
        <authorList>
            <person name="Kim J."/>
            <person name="Jeong S.E."/>
            <person name="Jeon C.O."/>
        </authorList>
    </citation>
    <scope>NUCLEOTIDE SEQUENCE [LARGE SCALE GENOMIC DNA]</scope>
    <source>
        <strain evidence="4">Gri0909</strain>
    </source>
</reference>
<feature type="transmembrane region" description="Helical" evidence="2">
    <location>
        <begin position="844"/>
        <end position="864"/>
    </location>
</feature>
<dbReference type="InterPro" id="IPR014600">
    <property type="entry name" value="UCP035905_mem"/>
</dbReference>
<dbReference type="Proteomes" id="UP000287447">
    <property type="component" value="Unassembled WGS sequence"/>
</dbReference>
<sequence>MFDSLVLLLLAAGLSIVATPIIAITAHTRIGKLRDEIAEVKRRLETVSLRQMEGDAPEADPAPEETPDPEPRQKPDPAPIPVPEPQSVPKSPVGPPIGSPVGPTTEPAPQPATAARADETREDGTQDGADGERNFATKWLVWLGGLTIALGGVFLVKYSIDNGLLTPAMRIATGLILSIALVIGGEWVRQKTAQRETDRSDEPAKRADYVPPALTGAGVATAFGSLYAGYALYGLISPLFAFAAMAGVCTLALGLSLLQGHFVAILGVIGGLAIPALVHSDSPSAWALFSYLTFIAGAAFAIVRYKDWWWLASITLLGMSGWQFLWIVGGAADQSMLPLYLHMVAVFAITVACRPGDSLGSPRRTPSHPLDIGALAPIQHMVTLAGVCLAGMTVFALMRMSHDSGAVLFAGLVVAILGGTAFRARILDALLPISAGLALAGLFTWIVPNQVGYFGLSLFDTSNTAELAQIPFSPEFQAFGFAAAAAGIWFAILGFAGIYRNGRRDLWAAISGVVPLATLFLAYAKLSTLLPQTLWSGIAMALACGAIAATSQAARRRSDPFMESVVGLYALAALSAIALSLTILLDGSWLTIALSFMILAAAWVNGRFEIAYLRPASAIVAAVVIGRLAMLNQIPFTLSVVESDAVWILYSYGLPAMALAGAARLFRRQKDDTLVGLLESGAIALASATVSLEIREFFGTATEWPNRLTLIEVSLHSLNWLISGTALYYRNIVRPRALHRIASRLFLGLGGAAVVGLQVLLMGPFTGEAVGSSTFINTLLIAYLAPAMIVAVLAYLAQWGGERALARILAFAAAGLAFLWINMEVRHAFHGTRLDIGPTTEAELYTYSIIWLLCAAPALILGLIRDRRILRRVGLGLVLLTTAKVFLVDMGDLDGLYRVISFLGLGFSLVGIGFLYQRFFK</sequence>
<feature type="transmembrane region" description="Helical" evidence="2">
    <location>
        <begin position="775"/>
        <end position="797"/>
    </location>
</feature>
<name>A0A437QQH0_9PROT</name>
<feature type="transmembrane region" description="Helical" evidence="2">
    <location>
        <begin position="647"/>
        <end position="666"/>
    </location>
</feature>
<protein>
    <submittedName>
        <fullName evidence="3">DUF2339 domain-containing protein</fullName>
    </submittedName>
</protein>
<feature type="transmembrane region" description="Helical" evidence="2">
    <location>
        <begin position="168"/>
        <end position="188"/>
    </location>
</feature>
<organism evidence="3 4">
    <name type="scientific">Hwanghaeella grinnelliae</name>
    <dbReference type="NCBI Taxonomy" id="2500179"/>
    <lineage>
        <taxon>Bacteria</taxon>
        <taxon>Pseudomonadati</taxon>
        <taxon>Pseudomonadota</taxon>
        <taxon>Alphaproteobacteria</taxon>
        <taxon>Rhodospirillales</taxon>
        <taxon>Rhodospirillaceae</taxon>
        <taxon>Hwanghaeella</taxon>
    </lineage>
</organism>
<feature type="transmembrane region" description="Helical" evidence="2">
    <location>
        <begin position="262"/>
        <end position="278"/>
    </location>
</feature>
<comment type="caution">
    <text evidence="3">The sequence shown here is derived from an EMBL/GenBank/DDBJ whole genome shotgun (WGS) entry which is preliminary data.</text>
</comment>
<feature type="transmembrane region" description="Helical" evidence="2">
    <location>
        <begin position="529"/>
        <end position="549"/>
    </location>
</feature>
<feature type="transmembrane region" description="Helical" evidence="2">
    <location>
        <begin position="308"/>
        <end position="329"/>
    </location>
</feature>
<feature type="transmembrane region" description="Helical" evidence="2">
    <location>
        <begin position="710"/>
        <end position="729"/>
    </location>
</feature>
<keyword evidence="4" id="KW-1185">Reference proteome</keyword>
<feature type="transmembrane region" description="Helical" evidence="2">
    <location>
        <begin position="284"/>
        <end position="303"/>
    </location>
</feature>
<evidence type="ECO:0000313" key="4">
    <source>
        <dbReference type="Proteomes" id="UP000287447"/>
    </source>
</evidence>
<feature type="compositionally biased region" description="Low complexity" evidence="1">
    <location>
        <begin position="99"/>
        <end position="115"/>
    </location>
</feature>
<keyword evidence="2" id="KW-1133">Transmembrane helix</keyword>
<keyword evidence="2" id="KW-0472">Membrane</keyword>
<feature type="compositionally biased region" description="Basic and acidic residues" evidence="1">
    <location>
        <begin position="116"/>
        <end position="131"/>
    </location>
</feature>
<dbReference type="PANTHER" id="PTHR38434:SF1">
    <property type="entry name" value="BLL2549 PROTEIN"/>
    <property type="match status" value="1"/>
</dbReference>
<evidence type="ECO:0000313" key="3">
    <source>
        <dbReference type="EMBL" id="RVU36776.1"/>
    </source>
</evidence>
<feature type="transmembrane region" description="Helical" evidence="2">
    <location>
        <begin position="804"/>
        <end position="821"/>
    </location>
</feature>
<feature type="compositionally biased region" description="Acidic residues" evidence="1">
    <location>
        <begin position="55"/>
        <end position="68"/>
    </location>
</feature>
<accession>A0A437QQH0</accession>
<evidence type="ECO:0000256" key="1">
    <source>
        <dbReference type="SAM" id="MobiDB-lite"/>
    </source>
</evidence>
<feature type="transmembrane region" description="Helical" evidence="2">
    <location>
        <begin position="506"/>
        <end position="523"/>
    </location>
</feature>
<feature type="transmembrane region" description="Helical" evidence="2">
    <location>
        <begin position="139"/>
        <end position="156"/>
    </location>
</feature>
<dbReference type="PANTHER" id="PTHR38434">
    <property type="entry name" value="BLL2549 PROTEIN"/>
    <property type="match status" value="1"/>
</dbReference>
<feature type="region of interest" description="Disordered" evidence="1">
    <location>
        <begin position="49"/>
        <end position="131"/>
    </location>
</feature>
<feature type="transmembrane region" description="Helical" evidence="2">
    <location>
        <begin position="478"/>
        <end position="499"/>
    </location>
</feature>
<feature type="transmembrane region" description="Helical" evidence="2">
    <location>
        <begin position="618"/>
        <end position="641"/>
    </location>
</feature>
<dbReference type="InterPro" id="IPR019286">
    <property type="entry name" value="DUF2339_TM"/>
</dbReference>
<feature type="transmembrane region" description="Helical" evidence="2">
    <location>
        <begin position="374"/>
        <end position="398"/>
    </location>
</feature>
<feature type="transmembrane region" description="Helical" evidence="2">
    <location>
        <begin position="6"/>
        <end position="26"/>
    </location>
</feature>
<dbReference type="OrthoDB" id="5422830at2"/>
<feature type="transmembrane region" description="Helical" evidence="2">
    <location>
        <begin position="873"/>
        <end position="890"/>
    </location>
</feature>
<feature type="transmembrane region" description="Helical" evidence="2">
    <location>
        <begin position="673"/>
        <end position="690"/>
    </location>
</feature>
<feature type="transmembrane region" description="Helical" evidence="2">
    <location>
        <begin position="209"/>
        <end position="230"/>
    </location>
</feature>
<dbReference type="RefSeq" id="WP_127766252.1">
    <property type="nucleotide sequence ID" value="NZ_SADE01000002.1"/>
</dbReference>
<dbReference type="EMBL" id="SADE01000002">
    <property type="protein sequence ID" value="RVU36776.1"/>
    <property type="molecule type" value="Genomic_DNA"/>
</dbReference>
<gene>
    <name evidence="3" type="ORF">EOI86_16560</name>
</gene>
<dbReference type="PIRSF" id="PIRSF035905">
    <property type="entry name" value="UCP035905_mp"/>
    <property type="match status" value="1"/>
</dbReference>
<dbReference type="Pfam" id="PF10101">
    <property type="entry name" value="DUF2339"/>
    <property type="match status" value="1"/>
</dbReference>
<keyword evidence="2" id="KW-0812">Transmembrane</keyword>
<feature type="compositionally biased region" description="Pro residues" evidence="1">
    <location>
        <begin position="76"/>
        <end position="98"/>
    </location>
</feature>
<dbReference type="AlphaFoldDB" id="A0A437QQH0"/>